<dbReference type="AlphaFoldDB" id="J7SCE7"/>
<evidence type="ECO:0000313" key="2">
    <source>
        <dbReference type="Proteomes" id="UP000006352"/>
    </source>
</evidence>
<accession>J7SCE7</accession>
<dbReference type="HOGENOM" id="CLU_3406379_0_0_1"/>
<dbReference type="InParanoid" id="J7SCE7"/>
<dbReference type="GeneID" id="24102011"/>
<proteinExistence type="predicted"/>
<name>J7SCE7_9APHY</name>
<protein>
    <submittedName>
        <fullName evidence="1">Uncharacterized protein</fullName>
    </submittedName>
</protein>
<dbReference type="Proteomes" id="UP000006352">
    <property type="component" value="Unassembled WGS sequence"/>
</dbReference>
<keyword evidence="2" id="KW-1185">Reference proteome</keyword>
<dbReference type="RefSeq" id="XP_012177132.1">
    <property type="nucleotide sequence ID" value="XM_012321742.1"/>
</dbReference>
<sequence>MTTTDKGTVTLVLEHILVEAMFQTETGIDN</sequence>
<dbReference type="EMBL" id="HE797654">
    <property type="protein sequence ID" value="CCM07111.1"/>
    <property type="molecule type" value="Genomic_DNA"/>
</dbReference>
<reference evidence="1 2" key="1">
    <citation type="journal article" date="2012" name="Appl. Environ. Microbiol.">
        <title>Short-read sequencing for genomic analysis of the brown rot fungus Fibroporia radiculosa.</title>
        <authorList>
            <person name="Tang J.D."/>
            <person name="Perkins A.D."/>
            <person name="Sonstegard T.S."/>
            <person name="Schroeder S.G."/>
            <person name="Burgess S.C."/>
            <person name="Diehl S.V."/>
        </authorList>
    </citation>
    <scope>NUCLEOTIDE SEQUENCE [LARGE SCALE GENOMIC DNA]</scope>
    <source>
        <strain evidence="1 2">TFFH 294</strain>
    </source>
</reference>
<evidence type="ECO:0000313" key="1">
    <source>
        <dbReference type="EMBL" id="CCM07111.1"/>
    </source>
</evidence>
<gene>
    <name evidence="1" type="ORF">FIBRA_09443</name>
</gene>
<organism evidence="1 2">
    <name type="scientific">Fibroporia radiculosa</name>
    <dbReference type="NCBI Taxonomy" id="599839"/>
    <lineage>
        <taxon>Eukaryota</taxon>
        <taxon>Fungi</taxon>
        <taxon>Dikarya</taxon>
        <taxon>Basidiomycota</taxon>
        <taxon>Agaricomycotina</taxon>
        <taxon>Agaricomycetes</taxon>
        <taxon>Polyporales</taxon>
        <taxon>Fibroporiaceae</taxon>
        <taxon>Fibroporia</taxon>
    </lineage>
</organism>